<comment type="caution">
    <text evidence="4">The sequence shown here is derived from an EMBL/GenBank/DDBJ whole genome shotgun (WGS) entry which is preliminary data.</text>
</comment>
<gene>
    <name evidence="4" type="ORF">GCM10020369_38600</name>
</gene>
<evidence type="ECO:0000256" key="2">
    <source>
        <dbReference type="ARBA" id="ARBA00022801"/>
    </source>
</evidence>
<dbReference type="Pfam" id="PF01915">
    <property type="entry name" value="Glyco_hydro_3_C"/>
    <property type="match status" value="1"/>
</dbReference>
<accession>A0ABP6SZA8</accession>
<dbReference type="Gene3D" id="2.60.40.10">
    <property type="entry name" value="Immunoglobulins"/>
    <property type="match status" value="1"/>
</dbReference>
<dbReference type="GO" id="GO:0016787">
    <property type="term" value="F:hydrolase activity"/>
    <property type="evidence" value="ECO:0007669"/>
    <property type="project" value="UniProtKB-KW"/>
</dbReference>
<dbReference type="EMBL" id="BAAAYN010000024">
    <property type="protein sequence ID" value="GAA3389240.1"/>
    <property type="molecule type" value="Genomic_DNA"/>
</dbReference>
<feature type="domain" description="Fibronectin type III-like" evidence="3">
    <location>
        <begin position="712"/>
        <end position="780"/>
    </location>
</feature>
<keyword evidence="5" id="KW-1185">Reference proteome</keyword>
<dbReference type="InterPro" id="IPR036962">
    <property type="entry name" value="Glyco_hydro_3_N_sf"/>
</dbReference>
<reference evidence="5" key="1">
    <citation type="journal article" date="2019" name="Int. J. Syst. Evol. Microbiol.">
        <title>The Global Catalogue of Microorganisms (GCM) 10K type strain sequencing project: providing services to taxonomists for standard genome sequencing and annotation.</title>
        <authorList>
            <consortium name="The Broad Institute Genomics Platform"/>
            <consortium name="The Broad Institute Genome Sequencing Center for Infectious Disease"/>
            <person name="Wu L."/>
            <person name="Ma J."/>
        </authorList>
    </citation>
    <scope>NUCLEOTIDE SEQUENCE [LARGE SCALE GENOMIC DNA]</scope>
    <source>
        <strain evidence="5">JCM 9458</strain>
    </source>
</reference>
<dbReference type="InterPro" id="IPR026891">
    <property type="entry name" value="Fn3-like"/>
</dbReference>
<dbReference type="Gene3D" id="2.60.120.260">
    <property type="entry name" value="Galactose-binding domain-like"/>
    <property type="match status" value="1"/>
</dbReference>
<dbReference type="SUPFAM" id="SSF51445">
    <property type="entry name" value="(Trans)glycosidases"/>
    <property type="match status" value="1"/>
</dbReference>
<dbReference type="InterPro" id="IPR013783">
    <property type="entry name" value="Ig-like_fold"/>
</dbReference>
<sequence>MSVDDLVARLDLETKVRLLSGSGVWTTQPVDEIGLRAMTLSDGPIGVRGGTDSELDPAATLPSSSALAASWDEDLLHRLGALLAGEAVRKGVDVVLGPTINLHRSPLGGRHFECFSEDPLLSGRLAAAYVRGVQENGVGACPKHYVANDAETDRMTVDNRVDERTLRELYLAPFEAVVADAEPWMVMAAYNGVNGAPMTENDLLAEPLKGEWGFSGAVVSDWGALYSGEPAARAALDLAMPGPDAQWGSSLVDAVKAGRVPEAAIDAKVRRMLLLATRVGALGGGGKTVPGRIEDASAPAREAAVAGTVLLRNDGVLPLRAEELRRVAVLGPGARDARALGGGSATVPLPYLITPVAGLTAALAGRAEVVSAVGAGLSALLRPARADELTGPVHLRWLDADGCTVAEQEAGTAILVRMAAVIPAGAVAVQLRTRFTPDEGGHWRLGATGFGECALFVDGVRVAAGEQHQTTVDIGEIFQRGPQHAATVPLRAGHGVDVRIDYRWADDAPLFRAGLVVGLPLGPADEELARAVDLARSSDVAVIVVGTSEDVESEGFDRTSLALPGRQDELVRAVAAVNPRTVVVVNAGAPVELPWRDDVAAVLVSWFGGMEFGAALADVLLGDAEPGGRLPTTWPAALADAPVTGTAPTGGRLEYTEGVHIGHRAYLRAGTEPAYWFGHGLGYTTWEWCSIDAQGRSAVVRLRNTGDRPGKQVVQVYAARPDSAIDRPARWLAGFAVVTAAPGETVDVPVEISARTLRHWTDDGWAVEPGPLDLLTGPSAGDVRALVTVEITSEGVPA</sequence>
<evidence type="ECO:0000313" key="5">
    <source>
        <dbReference type="Proteomes" id="UP001501676"/>
    </source>
</evidence>
<dbReference type="InterPro" id="IPR001764">
    <property type="entry name" value="Glyco_hydro_3_N"/>
</dbReference>
<evidence type="ECO:0000256" key="1">
    <source>
        <dbReference type="ARBA" id="ARBA00005336"/>
    </source>
</evidence>
<dbReference type="RefSeq" id="WP_345729541.1">
    <property type="nucleotide sequence ID" value="NZ_BAAAYN010000024.1"/>
</dbReference>
<dbReference type="SUPFAM" id="SSF56988">
    <property type="entry name" value="Anthrax protective antigen"/>
    <property type="match status" value="1"/>
</dbReference>
<dbReference type="SUPFAM" id="SSF52279">
    <property type="entry name" value="Beta-D-glucan exohydrolase, C-terminal domain"/>
    <property type="match status" value="1"/>
</dbReference>
<dbReference type="Pfam" id="PF00933">
    <property type="entry name" value="Glyco_hydro_3"/>
    <property type="match status" value="1"/>
</dbReference>
<dbReference type="Proteomes" id="UP001501676">
    <property type="component" value="Unassembled WGS sequence"/>
</dbReference>
<dbReference type="PANTHER" id="PTHR42715:SF10">
    <property type="entry name" value="BETA-GLUCOSIDASE"/>
    <property type="match status" value="1"/>
</dbReference>
<dbReference type="PANTHER" id="PTHR42715">
    <property type="entry name" value="BETA-GLUCOSIDASE"/>
    <property type="match status" value="1"/>
</dbReference>
<dbReference type="InterPro" id="IPR017853">
    <property type="entry name" value="GH"/>
</dbReference>
<proteinExistence type="inferred from homology"/>
<dbReference type="InterPro" id="IPR002772">
    <property type="entry name" value="Glyco_hydro_3_C"/>
</dbReference>
<protein>
    <submittedName>
        <fullName evidence="4">Glycoside hydrolase family 3 C-terminal domain-containing protein</fullName>
    </submittedName>
</protein>
<dbReference type="Gene3D" id="3.40.50.1700">
    <property type="entry name" value="Glycoside hydrolase family 3 C-terminal domain"/>
    <property type="match status" value="1"/>
</dbReference>
<comment type="similarity">
    <text evidence="1">Belongs to the glycosyl hydrolase 3 family.</text>
</comment>
<dbReference type="InterPro" id="IPR036881">
    <property type="entry name" value="Glyco_hydro_3_C_sf"/>
</dbReference>
<organism evidence="4 5">
    <name type="scientific">Cryptosporangium minutisporangium</name>
    <dbReference type="NCBI Taxonomy" id="113569"/>
    <lineage>
        <taxon>Bacteria</taxon>
        <taxon>Bacillati</taxon>
        <taxon>Actinomycetota</taxon>
        <taxon>Actinomycetes</taxon>
        <taxon>Cryptosporangiales</taxon>
        <taxon>Cryptosporangiaceae</taxon>
        <taxon>Cryptosporangium</taxon>
    </lineage>
</organism>
<dbReference type="PRINTS" id="PR00133">
    <property type="entry name" value="GLHYDRLASE3"/>
</dbReference>
<dbReference type="InterPro" id="IPR050288">
    <property type="entry name" value="Cellulose_deg_GH3"/>
</dbReference>
<keyword evidence="2 4" id="KW-0378">Hydrolase</keyword>
<name>A0ABP6SZA8_9ACTN</name>
<evidence type="ECO:0000313" key="4">
    <source>
        <dbReference type="EMBL" id="GAA3389240.1"/>
    </source>
</evidence>
<dbReference type="Pfam" id="PF14310">
    <property type="entry name" value="Fn3-like"/>
    <property type="match status" value="1"/>
</dbReference>
<dbReference type="Gene3D" id="3.20.20.300">
    <property type="entry name" value="Glycoside hydrolase, family 3, N-terminal domain"/>
    <property type="match status" value="1"/>
</dbReference>
<evidence type="ECO:0000259" key="3">
    <source>
        <dbReference type="SMART" id="SM01217"/>
    </source>
</evidence>
<dbReference type="SMART" id="SM01217">
    <property type="entry name" value="Fn3_like"/>
    <property type="match status" value="1"/>
</dbReference>